<organism evidence="1">
    <name type="scientific">marine metagenome</name>
    <dbReference type="NCBI Taxonomy" id="408172"/>
    <lineage>
        <taxon>unclassified sequences</taxon>
        <taxon>metagenomes</taxon>
        <taxon>ecological metagenomes</taxon>
    </lineage>
</organism>
<dbReference type="EMBL" id="UINC01090645">
    <property type="protein sequence ID" value="SVC42771.1"/>
    <property type="molecule type" value="Genomic_DNA"/>
</dbReference>
<reference evidence="1" key="1">
    <citation type="submission" date="2018-05" db="EMBL/GenBank/DDBJ databases">
        <authorList>
            <person name="Lanie J.A."/>
            <person name="Ng W.-L."/>
            <person name="Kazmierczak K.M."/>
            <person name="Andrzejewski T.M."/>
            <person name="Davidsen T.M."/>
            <person name="Wayne K.J."/>
            <person name="Tettelin H."/>
            <person name="Glass J.I."/>
            <person name="Rusch D."/>
            <person name="Podicherti R."/>
            <person name="Tsui H.-C.T."/>
            <person name="Winkler M.E."/>
        </authorList>
    </citation>
    <scope>NUCLEOTIDE SEQUENCE</scope>
</reference>
<sequence length="107" mass="12021">MTDRYPTHTAIHPPPPRSHRSVLATLTIVLLGFCTPAIGEETPTRIHLDRLVLIGGGGATFRFLGLRYLDRAWYQGQKTDNIRWLNDWGGQTYVNFDKAGHFMGGLV</sequence>
<feature type="non-terminal residue" evidence="1">
    <location>
        <position position="107"/>
    </location>
</feature>
<evidence type="ECO:0000313" key="1">
    <source>
        <dbReference type="EMBL" id="SVC42771.1"/>
    </source>
</evidence>
<name>A0A382M6C1_9ZZZZ</name>
<accession>A0A382M6C1</accession>
<dbReference type="AlphaFoldDB" id="A0A382M6C1"/>
<proteinExistence type="predicted"/>
<gene>
    <name evidence="1" type="ORF">METZ01_LOCUS295625</name>
</gene>
<protein>
    <submittedName>
        <fullName evidence="1">Uncharacterized protein</fullName>
    </submittedName>
</protein>